<reference evidence="6 7" key="1">
    <citation type="submission" date="2019-03" db="EMBL/GenBank/DDBJ databases">
        <title>Rhodosporidium diobovatum UCD-FST 08-225 genome sequencing, assembly, and annotation.</title>
        <authorList>
            <person name="Fakankun I.U."/>
            <person name="Fristensky B."/>
            <person name="Levin D.B."/>
        </authorList>
    </citation>
    <scope>NUCLEOTIDE SEQUENCE [LARGE SCALE GENOMIC DNA]</scope>
    <source>
        <strain evidence="6 7">UCD-FST 08-225</strain>
    </source>
</reference>
<name>A0A5C5G202_9BASI</name>
<evidence type="ECO:0000313" key="6">
    <source>
        <dbReference type="EMBL" id="TNY23160.1"/>
    </source>
</evidence>
<dbReference type="Pfam" id="PF00250">
    <property type="entry name" value="Forkhead"/>
    <property type="match status" value="1"/>
</dbReference>
<protein>
    <recommendedName>
        <fullName evidence="5">Fork-head domain-containing protein</fullName>
    </recommendedName>
</protein>
<dbReference type="InterPro" id="IPR047519">
    <property type="entry name" value="FH_FOXQ2-like"/>
</dbReference>
<dbReference type="CDD" id="cd20035">
    <property type="entry name" value="FH_FOXQ2-like"/>
    <property type="match status" value="1"/>
</dbReference>
<feature type="region of interest" description="Disordered" evidence="4">
    <location>
        <begin position="93"/>
        <end position="114"/>
    </location>
</feature>
<evidence type="ECO:0000313" key="7">
    <source>
        <dbReference type="Proteomes" id="UP000311382"/>
    </source>
</evidence>
<dbReference type="SMART" id="SM00339">
    <property type="entry name" value="FH"/>
    <property type="match status" value="1"/>
</dbReference>
<comment type="caution">
    <text evidence="6">The sequence shown here is derived from an EMBL/GenBank/DDBJ whole genome shotgun (WGS) entry which is preliminary data.</text>
</comment>
<keyword evidence="2 3" id="KW-0539">Nucleus</keyword>
<feature type="non-terminal residue" evidence="6">
    <location>
        <position position="114"/>
    </location>
</feature>
<dbReference type="Gene3D" id="1.10.10.10">
    <property type="entry name" value="Winged helix-like DNA-binding domain superfamily/Winged helix DNA-binding domain"/>
    <property type="match status" value="1"/>
</dbReference>
<dbReference type="InterPro" id="IPR036390">
    <property type="entry name" value="WH_DNA-bd_sf"/>
</dbReference>
<dbReference type="Proteomes" id="UP000311382">
    <property type="component" value="Unassembled WGS sequence"/>
</dbReference>
<keyword evidence="7" id="KW-1185">Reference proteome</keyword>
<accession>A0A5C5G202</accession>
<sequence length="114" mass="12553">QPSDPNAKPRYSYAALIGQALFSTADHKMALADIYQWIMGAYPYFKKDDAGWQNSIRHNLSLNQCFIKTARGPDNPGKGCLWAIKPGTEDQFVDGDFVRKGGQGNTRRKGTGGS</sequence>
<dbReference type="PROSITE" id="PS00658">
    <property type="entry name" value="FORK_HEAD_2"/>
    <property type="match status" value="1"/>
</dbReference>
<feature type="non-terminal residue" evidence="6">
    <location>
        <position position="1"/>
    </location>
</feature>
<dbReference type="InterPro" id="IPR001766">
    <property type="entry name" value="Fork_head_dom"/>
</dbReference>
<dbReference type="GO" id="GO:0000981">
    <property type="term" value="F:DNA-binding transcription factor activity, RNA polymerase II-specific"/>
    <property type="evidence" value="ECO:0007669"/>
    <property type="project" value="TreeGrafter"/>
</dbReference>
<keyword evidence="1 3" id="KW-0238">DNA-binding</keyword>
<dbReference type="PRINTS" id="PR00053">
    <property type="entry name" value="FORKHEAD"/>
</dbReference>
<dbReference type="SUPFAM" id="SSF46785">
    <property type="entry name" value="Winged helix' DNA-binding domain"/>
    <property type="match status" value="1"/>
</dbReference>
<proteinExistence type="predicted"/>
<dbReference type="GO" id="GO:0000978">
    <property type="term" value="F:RNA polymerase II cis-regulatory region sequence-specific DNA binding"/>
    <property type="evidence" value="ECO:0007669"/>
    <property type="project" value="TreeGrafter"/>
</dbReference>
<dbReference type="EMBL" id="SOZI01000014">
    <property type="protein sequence ID" value="TNY23160.1"/>
    <property type="molecule type" value="Genomic_DNA"/>
</dbReference>
<comment type="subcellular location">
    <subcellularLocation>
        <location evidence="3">Nucleus</location>
    </subcellularLocation>
</comment>
<dbReference type="PANTHER" id="PTHR11829:SF343">
    <property type="entry name" value="FORK-HEAD DOMAIN-CONTAINING PROTEIN"/>
    <property type="match status" value="1"/>
</dbReference>
<dbReference type="OrthoDB" id="5954824at2759"/>
<dbReference type="FunFam" id="1.10.10.10:FF:000135">
    <property type="entry name" value="forkhead box protein G1"/>
    <property type="match status" value="1"/>
</dbReference>
<evidence type="ECO:0000256" key="1">
    <source>
        <dbReference type="ARBA" id="ARBA00023125"/>
    </source>
</evidence>
<evidence type="ECO:0000256" key="2">
    <source>
        <dbReference type="ARBA" id="ARBA00023242"/>
    </source>
</evidence>
<dbReference type="GO" id="GO:0005634">
    <property type="term" value="C:nucleus"/>
    <property type="evidence" value="ECO:0007669"/>
    <property type="project" value="UniProtKB-SubCell"/>
</dbReference>
<feature type="DNA-binding region" description="Fork-head" evidence="3">
    <location>
        <begin position="8"/>
        <end position="102"/>
    </location>
</feature>
<dbReference type="AlphaFoldDB" id="A0A5C5G202"/>
<gene>
    <name evidence="6" type="ORF">DMC30DRAFT_331870</name>
</gene>
<dbReference type="PROSITE" id="PS50039">
    <property type="entry name" value="FORK_HEAD_3"/>
    <property type="match status" value="1"/>
</dbReference>
<dbReference type="InterPro" id="IPR036388">
    <property type="entry name" value="WH-like_DNA-bd_sf"/>
</dbReference>
<dbReference type="InterPro" id="IPR030456">
    <property type="entry name" value="TF_fork_head_CS_2"/>
</dbReference>
<dbReference type="InterPro" id="IPR050211">
    <property type="entry name" value="FOX_domain-containing"/>
</dbReference>
<dbReference type="STRING" id="5288.A0A5C5G202"/>
<feature type="domain" description="Fork-head" evidence="5">
    <location>
        <begin position="8"/>
        <end position="102"/>
    </location>
</feature>
<organism evidence="6 7">
    <name type="scientific">Rhodotorula diobovata</name>
    <dbReference type="NCBI Taxonomy" id="5288"/>
    <lineage>
        <taxon>Eukaryota</taxon>
        <taxon>Fungi</taxon>
        <taxon>Dikarya</taxon>
        <taxon>Basidiomycota</taxon>
        <taxon>Pucciniomycotina</taxon>
        <taxon>Microbotryomycetes</taxon>
        <taxon>Sporidiobolales</taxon>
        <taxon>Sporidiobolaceae</taxon>
        <taxon>Rhodotorula</taxon>
    </lineage>
</organism>
<evidence type="ECO:0000259" key="5">
    <source>
        <dbReference type="PROSITE" id="PS50039"/>
    </source>
</evidence>
<dbReference type="PANTHER" id="PTHR11829">
    <property type="entry name" value="FORKHEAD BOX PROTEIN"/>
    <property type="match status" value="1"/>
</dbReference>
<evidence type="ECO:0000256" key="3">
    <source>
        <dbReference type="PROSITE-ProRule" id="PRU00089"/>
    </source>
</evidence>
<evidence type="ECO:0000256" key="4">
    <source>
        <dbReference type="SAM" id="MobiDB-lite"/>
    </source>
</evidence>